<comment type="caution">
    <text evidence="2">The sequence shown here is derived from an EMBL/GenBank/DDBJ whole genome shotgun (WGS) entry which is preliminary data.</text>
</comment>
<dbReference type="Proteomes" id="UP000014937">
    <property type="component" value="Unassembled WGS sequence"/>
</dbReference>
<evidence type="ECO:0000313" key="3">
    <source>
        <dbReference type="Proteomes" id="UP000014937"/>
    </source>
</evidence>
<protein>
    <submittedName>
        <fullName evidence="2">Conjugal transfer protein TrbC</fullName>
    </submittedName>
</protein>
<gene>
    <name evidence="2" type="ORF">BN587_01435</name>
</gene>
<dbReference type="HOGENOM" id="CLU_143299_2_0_9"/>
<organism evidence="2 3">
    <name type="scientific">Phascolarctobacterium succinatutens CAG:287</name>
    <dbReference type="NCBI Taxonomy" id="1263101"/>
    <lineage>
        <taxon>Bacteria</taxon>
        <taxon>Bacillati</taxon>
        <taxon>Bacillota</taxon>
        <taxon>Negativicutes</taxon>
        <taxon>Acidaminococcales</taxon>
        <taxon>Acidaminococcaceae</taxon>
        <taxon>Phascolarctobacterium</taxon>
    </lineage>
</organism>
<accession>R6WIY3</accession>
<dbReference type="EMBL" id="CBGL010000003">
    <property type="protein sequence ID" value="CDD09380.1"/>
    <property type="molecule type" value="Genomic_DNA"/>
</dbReference>
<keyword evidence="1" id="KW-0472">Membrane</keyword>
<evidence type="ECO:0000313" key="2">
    <source>
        <dbReference type="EMBL" id="CDD09380.1"/>
    </source>
</evidence>
<feature type="transmembrane region" description="Helical" evidence="1">
    <location>
        <begin position="80"/>
        <end position="99"/>
    </location>
</feature>
<dbReference type="AlphaFoldDB" id="R6WIY3"/>
<name>R6WIY3_9FIRM</name>
<keyword evidence="1" id="KW-1133">Transmembrane helix</keyword>
<reference evidence="2" key="1">
    <citation type="submission" date="2012-11" db="EMBL/GenBank/DDBJ databases">
        <title>Dependencies among metagenomic species, viruses, plasmids and units of genetic variation.</title>
        <authorList>
            <person name="Nielsen H.B."/>
            <person name="Almeida M."/>
            <person name="Juncker A.S."/>
            <person name="Rasmussen S."/>
            <person name="Li J."/>
            <person name="Sunagawa S."/>
            <person name="Plichta D."/>
            <person name="Gautier L."/>
            <person name="Le Chatelier E."/>
            <person name="Peletier E."/>
            <person name="Bonde I."/>
            <person name="Nielsen T."/>
            <person name="Manichanh C."/>
            <person name="Arumugam M."/>
            <person name="Batto J."/>
            <person name="Santos M.B.Q.D."/>
            <person name="Blom N."/>
            <person name="Borruel N."/>
            <person name="Burgdorf K.S."/>
            <person name="Boumezbeur F."/>
            <person name="Casellas F."/>
            <person name="Dore J."/>
            <person name="Guarner F."/>
            <person name="Hansen T."/>
            <person name="Hildebrand F."/>
            <person name="Kaas R.S."/>
            <person name="Kennedy S."/>
            <person name="Kristiansen K."/>
            <person name="Kultima J.R."/>
            <person name="Leonard P."/>
            <person name="Levenez F."/>
            <person name="Lund O."/>
            <person name="Moumen B."/>
            <person name="Le Paslier D."/>
            <person name="Pons N."/>
            <person name="Pedersen O."/>
            <person name="Prifti E."/>
            <person name="Qin J."/>
            <person name="Raes J."/>
            <person name="Tap J."/>
            <person name="Tims S."/>
            <person name="Ussery D.W."/>
            <person name="Yamada T."/>
            <person name="MetaHit consortium"/>
            <person name="Renault P."/>
            <person name="Sicheritz-Ponten T."/>
            <person name="Bork P."/>
            <person name="Wang J."/>
            <person name="Brunak S."/>
            <person name="Ehrlich S.D."/>
        </authorList>
    </citation>
    <scope>NUCLEOTIDE SEQUENCE [LARGE SCALE GENOMIC DNA]</scope>
</reference>
<sequence length="100" mass="10691">MVKPFTDPVTMFYAFALLALYVIVPQNCFAALPWETPLTMLQESLTGPVARLAASITVVVCGVMMAMGEGGQFGRTAIKLVMGLSLAILGNQFITAMFGK</sequence>
<proteinExistence type="predicted"/>
<dbReference type="InterPro" id="IPR007039">
    <property type="entry name" value="TrbC/VirB2"/>
</dbReference>
<feature type="transmembrane region" description="Helical" evidence="1">
    <location>
        <begin position="49"/>
        <end position="68"/>
    </location>
</feature>
<dbReference type="Pfam" id="PF04956">
    <property type="entry name" value="TrbC"/>
    <property type="match status" value="1"/>
</dbReference>
<evidence type="ECO:0000256" key="1">
    <source>
        <dbReference type="SAM" id="Phobius"/>
    </source>
</evidence>
<keyword evidence="1" id="KW-0812">Transmembrane</keyword>